<accession>A0AAW0EUB2</accession>
<evidence type="ECO:0000256" key="12">
    <source>
        <dbReference type="ARBA" id="ARBA00025901"/>
    </source>
</evidence>
<dbReference type="GO" id="GO:0070580">
    <property type="term" value="P:base J metabolic process"/>
    <property type="evidence" value="ECO:0007669"/>
    <property type="project" value="UniProtKB-ARBA"/>
</dbReference>
<dbReference type="InterPro" id="IPR024779">
    <property type="entry name" value="2OGFeDO_JBP1/TET_oxygenase_dom"/>
</dbReference>
<comment type="similarity">
    <text evidence="3">Belongs to the TET family. JBP1 subfamily.</text>
</comment>
<evidence type="ECO:0000256" key="9">
    <source>
        <dbReference type="ARBA" id="ARBA00023125"/>
    </source>
</evidence>
<dbReference type="Pfam" id="PF18526">
    <property type="entry name" value="DB_JBP1"/>
    <property type="match status" value="1"/>
</dbReference>
<keyword evidence="9" id="KW-0238">DNA-binding</keyword>
<dbReference type="Pfam" id="PF12851">
    <property type="entry name" value="Tet_JBP"/>
    <property type="match status" value="1"/>
</dbReference>
<evidence type="ECO:0000256" key="8">
    <source>
        <dbReference type="ARBA" id="ARBA00023004"/>
    </source>
</evidence>
<feature type="domain" description="Thymine dioxygenase JBP1 DNA-binding" evidence="16">
    <location>
        <begin position="396"/>
        <end position="558"/>
    </location>
</feature>
<evidence type="ECO:0000256" key="11">
    <source>
        <dbReference type="ARBA" id="ARBA00025171"/>
    </source>
</evidence>
<dbReference type="GO" id="GO:0005634">
    <property type="term" value="C:nucleus"/>
    <property type="evidence" value="ECO:0007669"/>
    <property type="project" value="UniProtKB-SubCell"/>
</dbReference>
<feature type="region of interest" description="Disordered" evidence="14">
    <location>
        <begin position="285"/>
        <end position="309"/>
    </location>
</feature>
<feature type="domain" description="2OGFeDO JBP1/TET oxygenase" evidence="15">
    <location>
        <begin position="107"/>
        <end position="263"/>
    </location>
</feature>
<evidence type="ECO:0000256" key="1">
    <source>
        <dbReference type="ARBA" id="ARBA00001954"/>
    </source>
</evidence>
<keyword evidence="18" id="KW-1185">Reference proteome</keyword>
<evidence type="ECO:0000256" key="3">
    <source>
        <dbReference type="ARBA" id="ARBA00005618"/>
    </source>
</evidence>
<reference evidence="17 18" key="1">
    <citation type="journal article" date="2021" name="MBio">
        <title>A New Model Trypanosomatid, Novymonas esmeraldas: Genomic Perception of Its 'Candidatus Pandoraea novymonadis' Endosymbiont.</title>
        <authorList>
            <person name="Zakharova A."/>
            <person name="Saura A."/>
            <person name="Butenko A."/>
            <person name="Podesvova L."/>
            <person name="Warmusova S."/>
            <person name="Kostygov A.Y."/>
            <person name="Nenarokova A."/>
            <person name="Lukes J."/>
            <person name="Opperdoes F.R."/>
            <person name="Yurchenko V."/>
        </authorList>
    </citation>
    <scope>NUCLEOTIDE SEQUENCE [LARGE SCALE GENOMIC DNA]</scope>
    <source>
        <strain evidence="17 18">E262AT.01</strain>
    </source>
</reference>
<keyword evidence="7" id="KW-0560">Oxidoreductase</keyword>
<comment type="catalytic activity">
    <reaction evidence="13">
        <text>thymine + 2-oxoglutarate + O2 = 5-hydroxymethyluracil + succinate + CO2</text>
        <dbReference type="Rhea" id="RHEA:10316"/>
        <dbReference type="ChEBI" id="CHEBI:15379"/>
        <dbReference type="ChEBI" id="CHEBI:16526"/>
        <dbReference type="ChEBI" id="CHEBI:16810"/>
        <dbReference type="ChEBI" id="CHEBI:16964"/>
        <dbReference type="ChEBI" id="CHEBI:17821"/>
        <dbReference type="ChEBI" id="CHEBI:30031"/>
        <dbReference type="EC" id="1.14.11.6"/>
    </reaction>
</comment>
<evidence type="ECO:0000259" key="15">
    <source>
        <dbReference type="Pfam" id="PF12851"/>
    </source>
</evidence>
<evidence type="ECO:0000313" key="18">
    <source>
        <dbReference type="Proteomes" id="UP001430356"/>
    </source>
</evidence>
<evidence type="ECO:0000256" key="4">
    <source>
        <dbReference type="ARBA" id="ARBA00012263"/>
    </source>
</evidence>
<keyword evidence="6" id="KW-0223">Dioxygenase</keyword>
<evidence type="ECO:0000256" key="10">
    <source>
        <dbReference type="ARBA" id="ARBA00023242"/>
    </source>
</evidence>
<evidence type="ECO:0000313" key="17">
    <source>
        <dbReference type="EMBL" id="KAK7197355.1"/>
    </source>
</evidence>
<keyword evidence="8" id="KW-0408">Iron</keyword>
<evidence type="ECO:0000256" key="2">
    <source>
        <dbReference type="ARBA" id="ARBA00004123"/>
    </source>
</evidence>
<feature type="region of interest" description="Disordered" evidence="14">
    <location>
        <begin position="364"/>
        <end position="387"/>
    </location>
</feature>
<sequence length="814" mass="90830">MEPETKKAKLDIFNFPSGKEVRTAEEVAESYAEAVKSHPFYDNAHSIIDFYESGTIRDGRGEVVGVVLRKALPEHATSMAANLLISAAVRTSLRSTMFGGESPLSGIAGYFDYRGSPVELKARKTSFTHEHAAAWPAVFPLVDYVSEIYRHVSPERWTAQNDAIPDVVRIHGTPFSTLTINSRFRTASHTDAGDFDAGYSCIACLDGHFKGLALTLDDFRINVLMQPRDVMVFDSHHFHSNTEVEALCSGEDWRRLTCVFYYRSALGEPASYAEYRRRLEASRQDPNFTPATSNVQVKENGTNLNRPSPVHPFTPSPFSVPMLAHRLLHCAAAARCVHEVMVADGACLAEALFGEPLATPDGIPLRGDDEKLKANSDGGHKPPSRLGGFSETDLMVSTAAEKQKYLNSAFLSHCISAALLEMWTQARAKWLALVQAEWQHLVAVNPQRADFLWKNQSDMNSAFFDLCEVGKQVMLGLLDKDAALPKEEQAFWTMFAVHLAAACVEELHMPYEAMSLRKLNVKLKDFNFGGTRYFKDMPAEEKQRRIERRQRIEEARRHSASSGTYERRTNWLTNDAFDYQTEDCVIDYAAHDWVAPARHAAEVTQKLWVPETPAPLEPIRVLVVVPGLGCEDSSLNGAAASLDTLESSSEWMRLMSSPAVHRLLAAPRRTSPLADGLTLENVDVHFAHHDALPTGTYDFVVLQHALSRIPDDAQAASYIAHAATMCTGCLFVAETDVQCRQYHTLHLHKRCDYDAVALPFFQQLHRACYDTKQARLRTKAELENLMPDVCCARFKMQGSPLNTTVHVVCPSPRD</sequence>
<evidence type="ECO:0000256" key="7">
    <source>
        <dbReference type="ARBA" id="ARBA00023002"/>
    </source>
</evidence>
<dbReference type="AlphaFoldDB" id="A0AAW0EUB2"/>
<comment type="subunit">
    <text evidence="12">Monomer. Binds to DNA as a monomer.</text>
</comment>
<dbReference type="GO" id="GO:0046872">
    <property type="term" value="F:metal ion binding"/>
    <property type="evidence" value="ECO:0007669"/>
    <property type="project" value="UniProtKB-KW"/>
</dbReference>
<dbReference type="EMBL" id="JAECZO010000103">
    <property type="protein sequence ID" value="KAK7197355.1"/>
    <property type="molecule type" value="Genomic_DNA"/>
</dbReference>
<comment type="function">
    <text evidence="11">Dioxygenase that catalyzes the first step of DNA base J (beta-d-glucosyl-HOMedU) biosynthesis by converting thymine to 5-hydroxymethyluracil (HOMedU). DNA base J is a hypermodified thymidine residue found in the genome of kinetoplastid parasites, which is localized primarily to repetitive DNA, namely the telomeres, and is implicated in the regulation of antigenic variation. Also specifically binds to base J-containing DNA (J-DNA). Involved in propagation and maintenance of DNA base J synthesis initiated by JBP2 by specifically binding already synthesized DNA base J and propagating J synthesis. Thymine dioxygenase activity and J-DNA-binding are independent functions.</text>
</comment>
<keyword evidence="10" id="KW-0539">Nucleus</keyword>
<gene>
    <name evidence="17" type="ORF">NESM_000682800</name>
</gene>
<dbReference type="InterPro" id="IPR041241">
    <property type="entry name" value="DB_JBP1"/>
</dbReference>
<feature type="compositionally biased region" description="Basic and acidic residues" evidence="14">
    <location>
        <begin position="366"/>
        <end position="380"/>
    </location>
</feature>
<evidence type="ECO:0000256" key="13">
    <source>
        <dbReference type="ARBA" id="ARBA00048837"/>
    </source>
</evidence>
<dbReference type="EC" id="1.14.11.6" evidence="4"/>
<dbReference type="InterPro" id="IPR043111">
    <property type="entry name" value="DB_JBP1_sf"/>
</dbReference>
<organism evidence="17 18">
    <name type="scientific">Novymonas esmeraldas</name>
    <dbReference type="NCBI Taxonomy" id="1808958"/>
    <lineage>
        <taxon>Eukaryota</taxon>
        <taxon>Discoba</taxon>
        <taxon>Euglenozoa</taxon>
        <taxon>Kinetoplastea</taxon>
        <taxon>Metakinetoplastina</taxon>
        <taxon>Trypanosomatida</taxon>
        <taxon>Trypanosomatidae</taxon>
        <taxon>Novymonas</taxon>
    </lineage>
</organism>
<dbReference type="Gene3D" id="3.60.130.30">
    <property type="match status" value="1"/>
</dbReference>
<evidence type="ECO:0000259" key="16">
    <source>
        <dbReference type="Pfam" id="PF18526"/>
    </source>
</evidence>
<protein>
    <recommendedName>
        <fullName evidence="4">thymine dioxygenase</fullName>
        <ecNumber evidence="4">1.14.11.6</ecNumber>
    </recommendedName>
</protein>
<comment type="caution">
    <text evidence="17">The sequence shown here is derived from an EMBL/GenBank/DDBJ whole genome shotgun (WGS) entry which is preliminary data.</text>
</comment>
<evidence type="ECO:0000256" key="6">
    <source>
        <dbReference type="ARBA" id="ARBA00022964"/>
    </source>
</evidence>
<keyword evidence="5" id="KW-0479">Metal-binding</keyword>
<name>A0AAW0EUB2_9TRYP</name>
<feature type="compositionally biased region" description="Polar residues" evidence="14">
    <location>
        <begin position="285"/>
        <end position="306"/>
    </location>
</feature>
<dbReference type="GO" id="GO:0003677">
    <property type="term" value="F:DNA binding"/>
    <property type="evidence" value="ECO:0007669"/>
    <property type="project" value="UniProtKB-KW"/>
</dbReference>
<dbReference type="Gene3D" id="1.20.120.1440">
    <property type="entry name" value="JBP1, DNA-binding domain"/>
    <property type="match status" value="1"/>
</dbReference>
<dbReference type="Proteomes" id="UP001430356">
    <property type="component" value="Unassembled WGS sequence"/>
</dbReference>
<proteinExistence type="inferred from homology"/>
<evidence type="ECO:0000256" key="5">
    <source>
        <dbReference type="ARBA" id="ARBA00022723"/>
    </source>
</evidence>
<comment type="cofactor">
    <cofactor evidence="1">
        <name>Fe(2+)</name>
        <dbReference type="ChEBI" id="CHEBI:29033"/>
    </cofactor>
</comment>
<evidence type="ECO:0000256" key="14">
    <source>
        <dbReference type="SAM" id="MobiDB-lite"/>
    </source>
</evidence>
<comment type="subcellular location">
    <subcellularLocation>
        <location evidence="2">Nucleus</location>
    </subcellularLocation>
</comment>
<dbReference type="GO" id="GO:0050341">
    <property type="term" value="F:thymine dioxygenase activity"/>
    <property type="evidence" value="ECO:0007669"/>
    <property type="project" value="UniProtKB-EC"/>
</dbReference>